<keyword evidence="8" id="KW-0812">Transmembrane</keyword>
<dbReference type="PRINTS" id="PR00344">
    <property type="entry name" value="BCTRLSENSOR"/>
</dbReference>
<evidence type="ECO:0000256" key="6">
    <source>
        <dbReference type="ARBA" id="ARBA00022777"/>
    </source>
</evidence>
<keyword evidence="5" id="KW-0808">Transferase</keyword>
<dbReference type="EC" id="2.7.13.3" evidence="3"/>
<feature type="transmembrane region" description="Helical" evidence="8">
    <location>
        <begin position="12"/>
        <end position="30"/>
    </location>
</feature>
<organism evidence="10 11">
    <name type="scientific">Longicatena caecimuris</name>
    <dbReference type="NCBI Taxonomy" id="1796635"/>
    <lineage>
        <taxon>Bacteria</taxon>
        <taxon>Bacillati</taxon>
        <taxon>Bacillota</taxon>
        <taxon>Erysipelotrichia</taxon>
        <taxon>Erysipelotrichales</taxon>
        <taxon>Erysipelotrichaceae</taxon>
        <taxon>Longicatena</taxon>
    </lineage>
</organism>
<dbReference type="Gene3D" id="1.10.287.130">
    <property type="match status" value="1"/>
</dbReference>
<name>A0A4R3TK85_9FIRM</name>
<evidence type="ECO:0000256" key="5">
    <source>
        <dbReference type="ARBA" id="ARBA00022679"/>
    </source>
</evidence>
<comment type="catalytic activity">
    <reaction evidence="1">
        <text>ATP + protein L-histidine = ADP + protein N-phospho-L-histidine.</text>
        <dbReference type="EC" id="2.7.13.3"/>
    </reaction>
</comment>
<dbReference type="Proteomes" id="UP000295773">
    <property type="component" value="Unassembled WGS sequence"/>
</dbReference>
<dbReference type="Gene3D" id="3.30.565.10">
    <property type="entry name" value="Histidine kinase-like ATPase, C-terminal domain"/>
    <property type="match status" value="1"/>
</dbReference>
<protein>
    <recommendedName>
        <fullName evidence="3">histidine kinase</fullName>
        <ecNumber evidence="3">2.7.13.3</ecNumber>
    </recommendedName>
</protein>
<dbReference type="PANTHER" id="PTHR45453">
    <property type="entry name" value="PHOSPHATE REGULON SENSOR PROTEIN PHOR"/>
    <property type="match status" value="1"/>
</dbReference>
<dbReference type="InterPro" id="IPR005467">
    <property type="entry name" value="His_kinase_dom"/>
</dbReference>
<keyword evidence="7" id="KW-0902">Two-component regulatory system</keyword>
<proteinExistence type="predicted"/>
<dbReference type="SMART" id="SM00388">
    <property type="entry name" value="HisKA"/>
    <property type="match status" value="1"/>
</dbReference>
<evidence type="ECO:0000256" key="2">
    <source>
        <dbReference type="ARBA" id="ARBA00004370"/>
    </source>
</evidence>
<evidence type="ECO:0000256" key="8">
    <source>
        <dbReference type="SAM" id="Phobius"/>
    </source>
</evidence>
<dbReference type="InterPro" id="IPR003661">
    <property type="entry name" value="HisK_dim/P_dom"/>
</dbReference>
<dbReference type="CDD" id="cd00075">
    <property type="entry name" value="HATPase"/>
    <property type="match status" value="1"/>
</dbReference>
<evidence type="ECO:0000313" key="11">
    <source>
        <dbReference type="Proteomes" id="UP000295773"/>
    </source>
</evidence>
<keyword evidence="4" id="KW-0597">Phosphoprotein</keyword>
<dbReference type="InterPro" id="IPR036890">
    <property type="entry name" value="HATPase_C_sf"/>
</dbReference>
<keyword evidence="8" id="KW-1133">Transmembrane helix</keyword>
<evidence type="ECO:0000256" key="1">
    <source>
        <dbReference type="ARBA" id="ARBA00000085"/>
    </source>
</evidence>
<feature type="transmembrane region" description="Helical" evidence="8">
    <location>
        <begin position="36"/>
        <end position="52"/>
    </location>
</feature>
<dbReference type="RefSeq" id="WP_132223939.1">
    <property type="nucleotide sequence ID" value="NZ_JANKBG010000003.1"/>
</dbReference>
<evidence type="ECO:0000256" key="7">
    <source>
        <dbReference type="ARBA" id="ARBA00023012"/>
    </source>
</evidence>
<dbReference type="CDD" id="cd00082">
    <property type="entry name" value="HisKA"/>
    <property type="match status" value="1"/>
</dbReference>
<comment type="subcellular location">
    <subcellularLocation>
        <location evidence="2">Membrane</location>
    </subcellularLocation>
</comment>
<evidence type="ECO:0000256" key="3">
    <source>
        <dbReference type="ARBA" id="ARBA00012438"/>
    </source>
</evidence>
<dbReference type="SUPFAM" id="SSF55874">
    <property type="entry name" value="ATPase domain of HSP90 chaperone/DNA topoisomerase II/histidine kinase"/>
    <property type="match status" value="1"/>
</dbReference>
<dbReference type="SUPFAM" id="SSF47384">
    <property type="entry name" value="Homodimeric domain of signal transducing histidine kinase"/>
    <property type="match status" value="1"/>
</dbReference>
<dbReference type="AlphaFoldDB" id="A0A4R3TK85"/>
<evidence type="ECO:0000313" key="10">
    <source>
        <dbReference type="EMBL" id="TCU62740.1"/>
    </source>
</evidence>
<comment type="caution">
    <text evidence="10">The sequence shown here is derived from an EMBL/GenBank/DDBJ whole genome shotgun (WGS) entry which is preliminary data.</text>
</comment>
<gene>
    <name evidence="10" type="ORF">EDD61_103155</name>
</gene>
<dbReference type="EMBL" id="SMBP01000003">
    <property type="protein sequence ID" value="TCU62740.1"/>
    <property type="molecule type" value="Genomic_DNA"/>
</dbReference>
<dbReference type="GO" id="GO:0004721">
    <property type="term" value="F:phosphoprotein phosphatase activity"/>
    <property type="evidence" value="ECO:0007669"/>
    <property type="project" value="TreeGrafter"/>
</dbReference>
<dbReference type="InterPro" id="IPR050351">
    <property type="entry name" value="BphY/WalK/GraS-like"/>
</dbReference>
<dbReference type="InterPro" id="IPR004358">
    <property type="entry name" value="Sig_transdc_His_kin-like_C"/>
</dbReference>
<accession>A0A4R3TK85</accession>
<reference evidence="10 11" key="1">
    <citation type="submission" date="2019-03" db="EMBL/GenBank/DDBJ databases">
        <title>Genomic Encyclopedia of Type Strains, Phase IV (KMG-IV): sequencing the most valuable type-strain genomes for metagenomic binning, comparative biology and taxonomic classification.</title>
        <authorList>
            <person name="Goeker M."/>
        </authorList>
    </citation>
    <scope>NUCLEOTIDE SEQUENCE [LARGE SCALE GENOMIC DNA]</scope>
    <source>
        <strain evidence="10 11">DSM 29481</strain>
    </source>
</reference>
<keyword evidence="8" id="KW-0472">Membrane</keyword>
<dbReference type="InterPro" id="IPR003594">
    <property type="entry name" value="HATPase_dom"/>
</dbReference>
<dbReference type="PANTHER" id="PTHR45453:SF1">
    <property type="entry name" value="PHOSPHATE REGULON SENSOR PROTEIN PHOR"/>
    <property type="match status" value="1"/>
</dbReference>
<dbReference type="SMART" id="SM00387">
    <property type="entry name" value="HATPase_c"/>
    <property type="match status" value="1"/>
</dbReference>
<dbReference type="PROSITE" id="PS50109">
    <property type="entry name" value="HIS_KIN"/>
    <property type="match status" value="1"/>
</dbReference>
<feature type="domain" description="Histidine kinase" evidence="9">
    <location>
        <begin position="121"/>
        <end position="332"/>
    </location>
</feature>
<dbReference type="Pfam" id="PF02518">
    <property type="entry name" value="HATPase_c"/>
    <property type="match status" value="1"/>
</dbReference>
<keyword evidence="11" id="KW-1185">Reference proteome</keyword>
<dbReference type="GO" id="GO:0005886">
    <property type="term" value="C:plasma membrane"/>
    <property type="evidence" value="ECO:0007669"/>
    <property type="project" value="TreeGrafter"/>
</dbReference>
<evidence type="ECO:0000256" key="4">
    <source>
        <dbReference type="ARBA" id="ARBA00022553"/>
    </source>
</evidence>
<dbReference type="GO" id="GO:0000155">
    <property type="term" value="F:phosphorelay sensor kinase activity"/>
    <property type="evidence" value="ECO:0007669"/>
    <property type="project" value="InterPro"/>
</dbReference>
<dbReference type="InterPro" id="IPR036097">
    <property type="entry name" value="HisK_dim/P_sf"/>
</dbReference>
<evidence type="ECO:0000259" key="9">
    <source>
        <dbReference type="PROSITE" id="PS50109"/>
    </source>
</evidence>
<keyword evidence="6 10" id="KW-0418">Kinase</keyword>
<dbReference type="Pfam" id="PF00512">
    <property type="entry name" value="HisKA"/>
    <property type="match status" value="1"/>
</dbReference>
<sequence length="332" mass="38026">MKLLRNKEIRRSVLSCVLYSLLLYVLSLLWNIPILLLLFFQAGGFLAIFLWYQKQRYAHITALSTYLQAVYEGNELLDIRDYEEGELSILKSDIYKITSILKQQKELLEKDKTFLADTLSNISHQLKTPLTSMIVMNDLLAQEDLPLIKRKQFQQQMQHQLQRIEWLIATLLKLSKIDANAIIFEPVDVVAHTLLEESIEPLLIGMELKNITYTIECATDIHFAVDRNWIKEAIVNIVKNCMEHTSENGHICISCKDTPLYTFLVIEDDGCGIATCDLAHIFERFYKGENAGQDSVGIGLSLAKAILMHNHATIEAESEVGKGTQFLIRFYK</sequence>
<dbReference type="GO" id="GO:0016036">
    <property type="term" value="P:cellular response to phosphate starvation"/>
    <property type="evidence" value="ECO:0007669"/>
    <property type="project" value="TreeGrafter"/>
</dbReference>